<dbReference type="Proteomes" id="UP000012045">
    <property type="component" value="Unassembled WGS sequence"/>
</dbReference>
<keyword evidence="3" id="KW-0862">Zinc</keyword>
<dbReference type="Pfam" id="PF13976">
    <property type="entry name" value="gag_pre-integrs"/>
    <property type="match status" value="1"/>
</dbReference>
<keyword evidence="2" id="KW-0694">RNA-binding</keyword>
<dbReference type="InterPro" id="IPR043502">
    <property type="entry name" value="DNA/RNA_pol_sf"/>
</dbReference>
<dbReference type="Pfam" id="PF07727">
    <property type="entry name" value="RVT_2"/>
    <property type="match status" value="1"/>
</dbReference>
<dbReference type="STRING" id="1290391.M7U181"/>
<dbReference type="HOGENOM" id="CLU_001650_5_0_1"/>
<dbReference type="SMART" id="SM00343">
    <property type="entry name" value="ZnF_C2HC"/>
    <property type="match status" value="1"/>
</dbReference>
<dbReference type="PROSITE" id="PS50994">
    <property type="entry name" value="INTEGRASE"/>
    <property type="match status" value="1"/>
</dbReference>
<dbReference type="GO" id="GO:0008270">
    <property type="term" value="F:zinc ion binding"/>
    <property type="evidence" value="ECO:0007669"/>
    <property type="project" value="UniProtKB-KW"/>
</dbReference>
<dbReference type="SUPFAM" id="SSF53098">
    <property type="entry name" value="Ribonuclease H-like"/>
    <property type="match status" value="1"/>
</dbReference>
<dbReference type="GO" id="GO:0004190">
    <property type="term" value="F:aspartic-type endopeptidase activity"/>
    <property type="evidence" value="ECO:0007669"/>
    <property type="project" value="UniProtKB-KW"/>
</dbReference>
<evidence type="ECO:0000313" key="8">
    <source>
        <dbReference type="Proteomes" id="UP000012045"/>
    </source>
</evidence>
<dbReference type="OrthoDB" id="5439908at2759"/>
<keyword evidence="3" id="KW-0863">Zinc-finger</keyword>
<dbReference type="Gene3D" id="3.30.420.10">
    <property type="entry name" value="Ribonuclease H-like superfamily/Ribonuclease H"/>
    <property type="match status" value="1"/>
</dbReference>
<keyword evidence="3" id="KW-0479">Metal-binding</keyword>
<dbReference type="CDD" id="cd09272">
    <property type="entry name" value="RNase_HI_RT_Ty1"/>
    <property type="match status" value="1"/>
</dbReference>
<dbReference type="Pfam" id="PF25597">
    <property type="entry name" value="SH3_retrovirus"/>
    <property type="match status" value="1"/>
</dbReference>
<dbReference type="SUPFAM" id="SSF57756">
    <property type="entry name" value="Retrovirus zinc finger-like domains"/>
    <property type="match status" value="1"/>
</dbReference>
<dbReference type="InterPro" id="IPR012337">
    <property type="entry name" value="RNaseH-like_sf"/>
</dbReference>
<dbReference type="Gene3D" id="4.10.60.10">
    <property type="entry name" value="Zinc finger, CCHC-type"/>
    <property type="match status" value="1"/>
</dbReference>
<keyword evidence="1" id="KW-0378">Hydrolase</keyword>
<name>M7U181_BOTF1</name>
<dbReference type="InterPro" id="IPR036875">
    <property type="entry name" value="Znf_CCHC_sf"/>
</dbReference>
<dbReference type="GO" id="GO:0005634">
    <property type="term" value="C:nucleus"/>
    <property type="evidence" value="ECO:0007669"/>
    <property type="project" value="UniProtKB-ARBA"/>
</dbReference>
<dbReference type="PANTHER" id="PTHR11439">
    <property type="entry name" value="GAG-POL-RELATED RETROTRANSPOSON"/>
    <property type="match status" value="1"/>
</dbReference>
<dbReference type="InterPro" id="IPR057670">
    <property type="entry name" value="SH3_retrovirus"/>
</dbReference>
<feature type="domain" description="Integrase catalytic" evidence="6">
    <location>
        <begin position="593"/>
        <end position="766"/>
    </location>
</feature>
<dbReference type="InterPro" id="IPR025724">
    <property type="entry name" value="GAG-pre-integrase_dom"/>
</dbReference>
<evidence type="ECO:0000259" key="6">
    <source>
        <dbReference type="PROSITE" id="PS50994"/>
    </source>
</evidence>
<dbReference type="EMBL" id="KB707833">
    <property type="protein sequence ID" value="EMR87315.1"/>
    <property type="molecule type" value="Genomic_DNA"/>
</dbReference>
<evidence type="ECO:0000313" key="7">
    <source>
        <dbReference type="EMBL" id="EMR87315.1"/>
    </source>
</evidence>
<sequence>MRFKRETCSPTETTYQDKSNNNTVDCIGKSTAMADKDDDRPPKIPILDRKNWRQWFKMTKLHIVQKGWGYAITNNMAACRALHVNSGVAEFDEAIYKMEKAQAGAELFVIQHINDMDNELIEEITEFNAKWAKLEEKYKRVTPQELRNKFTRLTTWKLKDGVTAEEGWLEIYSIRKEIVEAEARQRDILTEDIVFGFFIQGLPERFNITIEAIDAQNLDFTTKFEKIRAVDETAALKKATALDSDGDTAMAMMAQSRGRQDRGGFDGNRRRSFDRRPRSSSRSKECFFCNESDHIARDCPHREGIKAYIKENPIKKSSSPPKNRTSSNWRNRESSPNSLSFRPARDRGYVAAEASDEDEVHHLPSESAYISFHGNTREWIADTGCSSHMTDQSHLLSSLKPLLTPRRIKVGGGELVAKEYGMVEIKWNEKLYKLKALHVPGLGASLLSARSFCGEFKAKGAFNDKKMYFHRNGKILLSANNFHGIYVIANTIKNDFDTAFPAEETEEEVPAELEDIIYDESKVDRAETQRRNRLNRYWLWHRRFGHMGYGILSKLHLVTTLEKDIKLPADLEPCEVCAATKMKKHYSTVLAEHKKRPLALISLDVSGPFPASFRKKRYFAEIICSWTRKTWIICLEKKSDIIIELEKWRIRVERESGFLVGATRTDNAPEIEKVLQEWQDKLGTQRQSTCIYTSNQNGTAERAIQTTQSNVRAMLKDSVMPVEFWDYAAESDAYTRNRTCTGPWVDEFEVRQRRGEIPDNQQRDVNMPARKRQVSPHEAWTGIVPSIAHIKMWGSKCYSHVDPASHPSGARRDKLMDRARIGVFVGYNDHTTKQLWIYAPDRHAVIKTSNCTFFEGSPGGKVDLKLRSVTSGGDFVEGQGIQNILPDRRPVGRPRIYPVASVRTMPIGTAEPEVATNVEESELEPITQLQSTTTPQVVIPQMTPQAESMDITTGEVEYAGPMTRKRSREQDNEADFQEAKRLRAFLAVMMDLEPDQEFFTKQQNDDYAFISEVIITNAMARDIPIPKTYEEAISDPTYGEQWQTAINREVEELEKNKTWRQIYNDGTNNLVSTKWVFTTKLNIDGSLERFKARLVARGFTQKYGVDFFDTFAPTVQSATVRSFLSLVASQDLEAYYFDIKNAFTEAELKEKIFLSAPKGVNVKPGHVLEVLRSLYGLKQAARDWNDLIKKWLIKWGFAQSLADPCLFTHSERGIMVLLYVDDLPVAARSLDDILWFSKQLTSVFKAKNLGEIENSKLLGMRIIRDRKAKTLYIDQEQYLEKVLSRHGFKKESSRPISTPLDGYEALRPAKENDRRADPSKYSCIIGELMYTMVYSRPDIAFGLGKLSQYMKDPADFHMHQLRRVMRYLRTTINYKLRFGPGGVRNLVIYSDADYASNVVDRKSTSGVVALLGGGPVFWMSRKQNSVSTSTTESEYIAQSIAAKQGQWLAQILRDMGYKQFVAENGSTVEMKGDNQGAIALVKNAQLTDRSKHIDIAYHHVRDLKQKGKVDISYIPTDKMVADGLTKPLAGDAFKRFVEMLGMIEHHDRPKGEC</sequence>
<keyword evidence="1" id="KW-0645">Protease</keyword>
<dbReference type="PANTHER" id="PTHR11439:SF463">
    <property type="entry name" value="REVERSE TRANSCRIPTASE TY1_COPIA-TYPE DOMAIN-CONTAINING PROTEIN"/>
    <property type="match status" value="1"/>
</dbReference>
<dbReference type="Pfam" id="PF22936">
    <property type="entry name" value="Pol_BBD"/>
    <property type="match status" value="1"/>
</dbReference>
<dbReference type="InterPro" id="IPR054722">
    <property type="entry name" value="PolX-like_BBD"/>
</dbReference>
<evidence type="ECO:0000259" key="5">
    <source>
        <dbReference type="PROSITE" id="PS50158"/>
    </source>
</evidence>
<dbReference type="GO" id="GO:0003723">
    <property type="term" value="F:RNA binding"/>
    <property type="evidence" value="ECO:0007669"/>
    <property type="project" value="UniProtKB-KW"/>
</dbReference>
<dbReference type="Pfam" id="PF00098">
    <property type="entry name" value="zf-CCHC"/>
    <property type="match status" value="1"/>
</dbReference>
<dbReference type="PROSITE" id="PS50158">
    <property type="entry name" value="ZF_CCHC"/>
    <property type="match status" value="1"/>
</dbReference>
<accession>M7U181</accession>
<dbReference type="InterPro" id="IPR013103">
    <property type="entry name" value="RVT_2"/>
</dbReference>
<dbReference type="InterPro" id="IPR036397">
    <property type="entry name" value="RNaseH_sf"/>
</dbReference>
<protein>
    <submittedName>
        <fullName evidence="7">Putative retroelement pol poly protein</fullName>
    </submittedName>
</protein>
<organism evidence="7 8">
    <name type="scientific">Botryotinia fuckeliana (strain BcDW1)</name>
    <name type="common">Noble rot fungus</name>
    <name type="synonym">Botrytis cinerea</name>
    <dbReference type="NCBI Taxonomy" id="1290391"/>
    <lineage>
        <taxon>Eukaryota</taxon>
        <taxon>Fungi</taxon>
        <taxon>Dikarya</taxon>
        <taxon>Ascomycota</taxon>
        <taxon>Pezizomycotina</taxon>
        <taxon>Leotiomycetes</taxon>
        <taxon>Helotiales</taxon>
        <taxon>Sclerotiniaceae</taxon>
        <taxon>Botrytis</taxon>
    </lineage>
</organism>
<feature type="compositionally biased region" description="Polar residues" evidence="4">
    <location>
        <begin position="315"/>
        <end position="340"/>
    </location>
</feature>
<feature type="domain" description="CCHC-type" evidence="5">
    <location>
        <begin position="286"/>
        <end position="300"/>
    </location>
</feature>
<feature type="compositionally biased region" description="Basic and acidic residues" evidence="4">
    <location>
        <begin position="258"/>
        <end position="280"/>
    </location>
</feature>
<gene>
    <name evidence="7" type="ORF">BcDW1_4048</name>
</gene>
<feature type="region of interest" description="Disordered" evidence="4">
    <location>
        <begin position="310"/>
        <end position="345"/>
    </location>
</feature>
<evidence type="ECO:0000256" key="3">
    <source>
        <dbReference type="PROSITE-ProRule" id="PRU00047"/>
    </source>
</evidence>
<evidence type="ECO:0000256" key="2">
    <source>
        <dbReference type="ARBA" id="ARBA00022884"/>
    </source>
</evidence>
<evidence type="ECO:0000256" key="1">
    <source>
        <dbReference type="ARBA" id="ARBA00022750"/>
    </source>
</evidence>
<dbReference type="GO" id="GO:0015074">
    <property type="term" value="P:DNA integration"/>
    <property type="evidence" value="ECO:0007669"/>
    <property type="project" value="InterPro"/>
</dbReference>
<dbReference type="SUPFAM" id="SSF56672">
    <property type="entry name" value="DNA/RNA polymerases"/>
    <property type="match status" value="1"/>
</dbReference>
<dbReference type="InterPro" id="IPR001584">
    <property type="entry name" value="Integrase_cat-core"/>
</dbReference>
<reference evidence="8" key="1">
    <citation type="journal article" date="2013" name="Genome Announc.">
        <title>Draft genome sequence of Botrytis cinerea BcDW1, inoculum for noble rot of grape berries.</title>
        <authorList>
            <person name="Blanco-Ulate B."/>
            <person name="Allen G."/>
            <person name="Powell A.L."/>
            <person name="Cantu D."/>
        </authorList>
    </citation>
    <scope>NUCLEOTIDE SEQUENCE [LARGE SCALE GENOMIC DNA]</scope>
    <source>
        <strain evidence="8">BcDW1</strain>
    </source>
</reference>
<dbReference type="InterPro" id="IPR001878">
    <property type="entry name" value="Znf_CCHC"/>
</dbReference>
<feature type="region of interest" description="Disordered" evidence="4">
    <location>
        <begin position="255"/>
        <end position="280"/>
    </location>
</feature>
<proteinExistence type="predicted"/>
<keyword evidence="1" id="KW-0064">Aspartyl protease</keyword>
<evidence type="ECO:0000256" key="4">
    <source>
        <dbReference type="SAM" id="MobiDB-lite"/>
    </source>
</evidence>